<feature type="domain" description="N-acetylmuramoyl-L-alanine amidase" evidence="4">
    <location>
        <begin position="326"/>
        <end position="487"/>
    </location>
</feature>
<keyword evidence="7" id="KW-1185">Reference proteome</keyword>
<name>A0A2N8PNK1_STRNR</name>
<dbReference type="Pfam" id="PF01510">
    <property type="entry name" value="Amidase_2"/>
    <property type="match status" value="1"/>
</dbReference>
<keyword evidence="3" id="KW-0732">Signal</keyword>
<dbReference type="CDD" id="cd06583">
    <property type="entry name" value="PGRP"/>
    <property type="match status" value="1"/>
</dbReference>
<gene>
    <name evidence="6" type="ORF">AOB60_19465</name>
</gene>
<evidence type="ECO:0000259" key="5">
    <source>
        <dbReference type="SMART" id="SM00701"/>
    </source>
</evidence>
<dbReference type="RefSeq" id="WP_258017890.1">
    <property type="nucleotide sequence ID" value="NZ_LJSN01000002.1"/>
</dbReference>
<accession>A0A2N8PNK1</accession>
<protein>
    <submittedName>
        <fullName evidence="6">N-acetylmuramoyl-L-alanine amidase</fullName>
    </submittedName>
</protein>
<evidence type="ECO:0000256" key="3">
    <source>
        <dbReference type="SAM" id="SignalP"/>
    </source>
</evidence>
<dbReference type="PANTHER" id="PTHR11022">
    <property type="entry name" value="PEPTIDOGLYCAN RECOGNITION PROTEIN"/>
    <property type="match status" value="1"/>
</dbReference>
<dbReference type="InterPro" id="IPR015510">
    <property type="entry name" value="PGRP"/>
</dbReference>
<evidence type="ECO:0000259" key="4">
    <source>
        <dbReference type="SMART" id="SM00644"/>
    </source>
</evidence>
<reference evidence="7" key="1">
    <citation type="submission" date="2015-09" db="EMBL/GenBank/DDBJ databases">
        <authorList>
            <person name="Graham D.E."/>
            <person name="Mahan K.M."/>
            <person name="Klingeman D.M."/>
            <person name="Fida T."/>
            <person name="Giannone R.J."/>
            <person name="Hettich R.L."/>
            <person name="Parry R.J."/>
            <person name="Spain J.C."/>
        </authorList>
    </citation>
    <scope>NUCLEOTIDE SEQUENCE [LARGE SCALE GENOMIC DNA]</scope>
    <source>
        <strain evidence="7">JCM 4701</strain>
    </source>
</reference>
<feature type="region of interest" description="Disordered" evidence="2">
    <location>
        <begin position="92"/>
        <end position="141"/>
    </location>
</feature>
<dbReference type="AlphaFoldDB" id="A0A2N8PNK1"/>
<comment type="caution">
    <text evidence="6">The sequence shown here is derived from an EMBL/GenBank/DDBJ whole genome shotgun (WGS) entry which is preliminary data.</text>
</comment>
<dbReference type="SUPFAM" id="SSF55846">
    <property type="entry name" value="N-acetylmuramoyl-L-alanine amidase-like"/>
    <property type="match status" value="1"/>
</dbReference>
<organism evidence="6 7">
    <name type="scientific">Streptomyces noursei</name>
    <name type="common">Streptomyces albulus</name>
    <dbReference type="NCBI Taxonomy" id="1971"/>
    <lineage>
        <taxon>Bacteria</taxon>
        <taxon>Bacillati</taxon>
        <taxon>Actinomycetota</taxon>
        <taxon>Actinomycetes</taxon>
        <taxon>Kitasatosporales</taxon>
        <taxon>Streptomycetaceae</taxon>
        <taxon>Streptomyces</taxon>
    </lineage>
</organism>
<evidence type="ECO:0000256" key="2">
    <source>
        <dbReference type="SAM" id="MobiDB-lite"/>
    </source>
</evidence>
<feature type="chain" id="PRO_5014815419" evidence="3">
    <location>
        <begin position="27"/>
        <end position="507"/>
    </location>
</feature>
<feature type="region of interest" description="Disordered" evidence="2">
    <location>
        <begin position="246"/>
        <end position="276"/>
    </location>
</feature>
<sequence>MRSFLATCLGAACTAALALPLAPVFAASAGGARASGAGTGSTGASVASTGSTGASVASTGSTGAAAAAPSVAAPSVAAPPVAGLPAAARPVAHAPAAGPGTAGARDLPGATQSLPLQGLAPTARRGPAQDTAPPQAQAVRELTPRTVRPFSLVGVVWDDAAVPLRGRAQIRTRARGSGLWSGWQDIQTDSDDAPDLGAGEGRGAAARGSTAPLWVGASDAVQLRLTPADPHRAPSVLPHGLRLELVDPGPETPAVRGGGPPGTPEAASSAANAPLAPAGATEIPAADQAATQADVSVAGGPAGGAVHIGARPRIVTRAGWGADERLREDRFVYTHAVRAVFVHHSATGNNYTCAQAPSVIRGLYRYHVRSSHWRDIGYNFLIDKCGTIYEGRAGGVAKAVLGAHTLGFNNGSTGIALLGSFGKAAPSRPAVQALGRLAAWKLGLSGTDPRARTPMISTGGNLYRKGLTVQQHVISGHRDGFKTECPGTLLYADLPAVRQAAARFQGR</sequence>
<proteinExistence type="inferred from homology"/>
<dbReference type="GO" id="GO:0008270">
    <property type="term" value="F:zinc ion binding"/>
    <property type="evidence" value="ECO:0007669"/>
    <property type="project" value="InterPro"/>
</dbReference>
<dbReference type="Gene3D" id="3.40.80.10">
    <property type="entry name" value="Peptidoglycan recognition protein-like"/>
    <property type="match status" value="1"/>
</dbReference>
<dbReference type="InterPro" id="IPR002502">
    <property type="entry name" value="Amidase_domain"/>
</dbReference>
<dbReference type="SMART" id="SM00701">
    <property type="entry name" value="PGRP"/>
    <property type="match status" value="1"/>
</dbReference>
<dbReference type="InterPro" id="IPR006619">
    <property type="entry name" value="PGRP_domain_met/bac"/>
</dbReference>
<feature type="signal peptide" evidence="3">
    <location>
        <begin position="1"/>
        <end position="26"/>
    </location>
</feature>
<dbReference type="GO" id="GO:0008745">
    <property type="term" value="F:N-acetylmuramoyl-L-alanine amidase activity"/>
    <property type="evidence" value="ECO:0007669"/>
    <property type="project" value="InterPro"/>
</dbReference>
<feature type="domain" description="Peptidoglycan recognition protein family" evidence="5">
    <location>
        <begin position="312"/>
        <end position="460"/>
    </location>
</feature>
<feature type="region of interest" description="Disordered" evidence="2">
    <location>
        <begin position="36"/>
        <end position="60"/>
    </location>
</feature>
<dbReference type="EMBL" id="LJSN01000002">
    <property type="protein sequence ID" value="PNE42602.1"/>
    <property type="molecule type" value="Genomic_DNA"/>
</dbReference>
<evidence type="ECO:0000256" key="1">
    <source>
        <dbReference type="ARBA" id="ARBA00007553"/>
    </source>
</evidence>
<dbReference type="PANTHER" id="PTHR11022:SF41">
    <property type="entry name" value="PEPTIDOGLYCAN-RECOGNITION PROTEIN LC-RELATED"/>
    <property type="match status" value="1"/>
</dbReference>
<evidence type="ECO:0000313" key="6">
    <source>
        <dbReference type="EMBL" id="PNE42602.1"/>
    </source>
</evidence>
<dbReference type="InterPro" id="IPR036505">
    <property type="entry name" value="Amidase/PGRP_sf"/>
</dbReference>
<feature type="compositionally biased region" description="Low complexity" evidence="2">
    <location>
        <begin position="128"/>
        <end position="138"/>
    </location>
</feature>
<feature type="compositionally biased region" description="Low complexity" evidence="2">
    <location>
        <begin position="92"/>
        <end position="104"/>
    </location>
</feature>
<evidence type="ECO:0000313" key="7">
    <source>
        <dbReference type="Proteomes" id="UP000236047"/>
    </source>
</evidence>
<dbReference type="GO" id="GO:0009253">
    <property type="term" value="P:peptidoglycan catabolic process"/>
    <property type="evidence" value="ECO:0007669"/>
    <property type="project" value="InterPro"/>
</dbReference>
<dbReference type="SMART" id="SM00644">
    <property type="entry name" value="Ami_2"/>
    <property type="match status" value="1"/>
</dbReference>
<dbReference type="Proteomes" id="UP000236047">
    <property type="component" value="Unassembled WGS sequence"/>
</dbReference>
<comment type="similarity">
    <text evidence="1">Belongs to the N-acetylmuramoyl-L-alanine amidase 2 family.</text>
</comment>
<feature type="region of interest" description="Disordered" evidence="2">
    <location>
        <begin position="182"/>
        <end position="207"/>
    </location>
</feature>
<feature type="compositionally biased region" description="Low complexity" evidence="2">
    <location>
        <begin position="266"/>
        <end position="276"/>
    </location>
</feature>